<keyword evidence="4" id="KW-0326">Glycosidase</keyword>
<dbReference type="RefSeq" id="WP_285362507.1">
    <property type="nucleotide sequence ID" value="NZ_JASOPU010000092.1"/>
</dbReference>
<organism evidence="6 7">
    <name type="scientific">Streptococcus pasteurianus</name>
    <dbReference type="NCBI Taxonomy" id="197614"/>
    <lineage>
        <taxon>Bacteria</taxon>
        <taxon>Bacillati</taxon>
        <taxon>Bacillota</taxon>
        <taxon>Bacilli</taxon>
        <taxon>Lactobacillales</taxon>
        <taxon>Streptococcaceae</taxon>
        <taxon>Streptococcus</taxon>
    </lineage>
</organism>
<name>A0AAW6YKL8_9STRE</name>
<reference evidence="6" key="1">
    <citation type="submission" date="2023-05" db="EMBL/GenBank/DDBJ databases">
        <title>Cataloging the Phylogenetic Diversity of Human Bladder Bacteria.</title>
        <authorList>
            <person name="Du J."/>
        </authorList>
    </citation>
    <scope>NUCLEOTIDE SEQUENCE</scope>
    <source>
        <strain evidence="6">UMB0765</strain>
    </source>
</reference>
<dbReference type="Pfam" id="PF03714">
    <property type="entry name" value="PUD"/>
    <property type="match status" value="1"/>
</dbReference>
<dbReference type="EMBL" id="JASOPU010000092">
    <property type="protein sequence ID" value="MDK7294048.1"/>
    <property type="molecule type" value="Genomic_DNA"/>
</dbReference>
<dbReference type="CDD" id="cd10315">
    <property type="entry name" value="CBM41_pullulanase"/>
    <property type="match status" value="1"/>
</dbReference>
<feature type="non-terminal residue" evidence="6">
    <location>
        <position position="115"/>
    </location>
</feature>
<dbReference type="GO" id="GO:0030246">
    <property type="term" value="F:carbohydrate binding"/>
    <property type="evidence" value="ECO:0007669"/>
    <property type="project" value="InterPro"/>
</dbReference>
<evidence type="ECO:0000313" key="6">
    <source>
        <dbReference type="EMBL" id="MDK7294048.1"/>
    </source>
</evidence>
<keyword evidence="2" id="KW-0732">Signal</keyword>
<evidence type="ECO:0000259" key="5">
    <source>
        <dbReference type="Pfam" id="PF03714"/>
    </source>
</evidence>
<evidence type="ECO:0000313" key="7">
    <source>
        <dbReference type="Proteomes" id="UP001237917"/>
    </source>
</evidence>
<evidence type="ECO:0000256" key="3">
    <source>
        <dbReference type="ARBA" id="ARBA00022801"/>
    </source>
</evidence>
<accession>A0AAW6YKL8</accession>
<evidence type="ECO:0000256" key="4">
    <source>
        <dbReference type="ARBA" id="ARBA00023295"/>
    </source>
</evidence>
<dbReference type="Gene3D" id="2.60.40.1110">
    <property type="match status" value="1"/>
</dbReference>
<evidence type="ECO:0000256" key="2">
    <source>
        <dbReference type="ARBA" id="ARBA00022729"/>
    </source>
</evidence>
<dbReference type="AlphaFoldDB" id="A0AAW6YKL8"/>
<dbReference type="GO" id="GO:0016798">
    <property type="term" value="F:hydrolase activity, acting on glycosyl bonds"/>
    <property type="evidence" value="ECO:0007669"/>
    <property type="project" value="UniProtKB-KW"/>
</dbReference>
<evidence type="ECO:0000256" key="1">
    <source>
        <dbReference type="ARBA" id="ARBA00008061"/>
    </source>
</evidence>
<dbReference type="SUPFAM" id="SSF49452">
    <property type="entry name" value="Starch-binding domain-like"/>
    <property type="match status" value="1"/>
</dbReference>
<sequence>KEGMVRVNYYRTDGNYDKKSLWLWGDVENPSKNWPDGVDFEKTGKYGRYVDVPLKDAAKAIGFLLLDESKSGDDVKIQPQDYNLTNLKKNSQIFLRDVDPNIYTNPYFVNDIRMT</sequence>
<feature type="non-terminal residue" evidence="6">
    <location>
        <position position="1"/>
    </location>
</feature>
<proteinExistence type="inferred from homology"/>
<dbReference type="Proteomes" id="UP001237917">
    <property type="component" value="Unassembled WGS sequence"/>
</dbReference>
<feature type="domain" description="Pullulanase carbohydrate-binding module 41" evidence="5">
    <location>
        <begin position="5"/>
        <end position="104"/>
    </location>
</feature>
<dbReference type="InterPro" id="IPR013784">
    <property type="entry name" value="Carb-bd-like_fold"/>
</dbReference>
<comment type="caution">
    <text evidence="6">The sequence shown here is derived from an EMBL/GenBank/DDBJ whole genome shotgun (WGS) entry which is preliminary data.</text>
</comment>
<keyword evidence="3" id="KW-0378">Hydrolase</keyword>
<protein>
    <submittedName>
        <fullName evidence="6">Pullulanase-associated domain-containing protein</fullName>
    </submittedName>
</protein>
<dbReference type="InterPro" id="IPR005323">
    <property type="entry name" value="CBM41_pullulanase"/>
</dbReference>
<comment type="similarity">
    <text evidence="1">Belongs to the glycosyl hydrolase 13 family.</text>
</comment>
<gene>
    <name evidence="6" type="ORF">QP487_11570</name>
</gene>
<dbReference type="GO" id="GO:0005975">
    <property type="term" value="P:carbohydrate metabolic process"/>
    <property type="evidence" value="ECO:0007669"/>
    <property type="project" value="InterPro"/>
</dbReference>